<keyword evidence="2" id="KW-0732">Signal</keyword>
<feature type="domain" description="GEVED" evidence="3">
    <location>
        <begin position="344"/>
        <end position="449"/>
    </location>
</feature>
<feature type="domain" description="GEVED" evidence="3">
    <location>
        <begin position="549"/>
        <end position="653"/>
    </location>
</feature>
<dbReference type="EMBL" id="SRPE01000017">
    <property type="protein sequence ID" value="TGN21869.1"/>
    <property type="molecule type" value="Genomic_DNA"/>
</dbReference>
<dbReference type="OrthoDB" id="1204817at2"/>
<feature type="domain" description="GEVED" evidence="3">
    <location>
        <begin position="951"/>
        <end position="1054"/>
    </location>
</feature>
<feature type="domain" description="GEVED" evidence="3">
    <location>
        <begin position="1333"/>
        <end position="1434"/>
    </location>
</feature>
<dbReference type="InterPro" id="IPR045474">
    <property type="entry name" value="GEVED"/>
</dbReference>
<dbReference type="InterPro" id="IPR009091">
    <property type="entry name" value="RCC1/BLIP-II"/>
</dbReference>
<evidence type="ECO:0000313" key="5">
    <source>
        <dbReference type="Proteomes" id="UP000297998"/>
    </source>
</evidence>
<name>A0A4Z1BA37_9FLAO</name>
<feature type="domain" description="GEVED" evidence="3">
    <location>
        <begin position="2352"/>
        <end position="2438"/>
    </location>
</feature>
<evidence type="ECO:0000259" key="3">
    <source>
        <dbReference type="Pfam" id="PF20009"/>
    </source>
</evidence>
<comment type="caution">
    <text evidence="4">The sequence shown here is derived from an EMBL/GenBank/DDBJ whole genome shotgun (WGS) entry which is preliminary data.</text>
</comment>
<keyword evidence="5" id="KW-1185">Reference proteome</keyword>
<feature type="domain" description="GEVED" evidence="3">
    <location>
        <begin position="1143"/>
        <end position="1235"/>
    </location>
</feature>
<feature type="domain" description="GEVED" evidence="3">
    <location>
        <begin position="1729"/>
        <end position="1823"/>
    </location>
</feature>
<evidence type="ECO:0000313" key="4">
    <source>
        <dbReference type="EMBL" id="TGN21869.1"/>
    </source>
</evidence>
<organism evidence="4 5">
    <name type="scientific">Empedobacter tilapiae</name>
    <dbReference type="NCBI Taxonomy" id="2491114"/>
    <lineage>
        <taxon>Bacteria</taxon>
        <taxon>Pseudomonadati</taxon>
        <taxon>Bacteroidota</taxon>
        <taxon>Flavobacteriia</taxon>
        <taxon>Flavobacteriales</taxon>
        <taxon>Weeksellaceae</taxon>
        <taxon>Empedobacter</taxon>
    </lineage>
</organism>
<accession>A0A4Z1BA37</accession>
<dbReference type="Gene3D" id="2.130.10.30">
    <property type="entry name" value="Regulator of chromosome condensation 1/beta-lactamase-inhibitor protein II"/>
    <property type="match status" value="2"/>
</dbReference>
<sequence>MIKNITFYRRRKRLIMMLLLLLTSFLQQSLAQNLLSESFNYASGTLLTNANWTSHATGTPSIVVSDGNLSRSGTIGNNIGNKISLASSGQDVRRAFTAIPTSTTGQAAYASMVVNVSAAQASGDFFFSLGSSTAAQNARIYIKANGTGYSFGIGKTAAEADYEASVRSFGVNTFIVLKYEAFTGTNNDIIRLYVNPSSASEPGTAAISIAPPIADVSSLSVAYLFQGAAMNAPTLEIDGINIGSTWNSVTSAIFDYGDVPVSYDTSKEGIFMPAAHSRIAGFSLGSILPDLELKPYSVALGADNNGTNGDGVDEDAISVSVNQIRKGVPFTLNVPVTNTTGTKYLYGWIDFNNNGKFEVGEFATISFSVAGASTQVLSWTGLQTGTIATGATKLYMRLRLSDRALADYTTVASGGADIDERSIGFGAISTTSSADHGTIPNGEVEDYQIEVLNTFDYGDVPSTFENDINGVALPALHAPLAGFTIGNLLDVETAPASVISPNQNNMAGDNSIGDPDEDGLATLVSVSRGVAYSINVPVNIPSDLAGTKYLYGWLDLNGDGRFQVGEVATTTSTGVGLNSLTLTWSATQTTSIPVGTTNIYLRLRLSNLSLLDFNSGTNSALIDERSIGNGATSTTNSVNTPITPFGEVEDYQLSVDLYDFGDVPVGYELNNAGISYPARQVASSLYTIGETIDHEQTAQSVAIGADNNGINGDGLDEDGVGVQTITRGALFNFFTSVSANTASNVIAWIDFNNDGKFQANEAAYASTNATSSGYQAVPAGESTVNFWFRGSQTSQIPTGVTNVYVRVRLTQTAGADNTSTTTIDERSIADGVSTGIYTIPSFGEIEDYRFPVGSELYDFGDAPESYEMDKDGTTPINFKPARNFSTHTLYLGSSYDNESGPSSVTVGSDNNGNNGDGSDEDGITSPLYIRPGAINNYNIEVKNYTGANATLVVWIDFNNNGRFEATESYSYTATPGAYLASIPFTAAQTGIIPSNTKKVYMRARLMQAEGGVTLGDQTTGTNATVVDERAIGDGLVTGTYGVVALGEVEDYQLTVIRDYGDVPVSYENGNPAFQVNSSIPDLYLGASIDYELEPSNVAAGADNNGINGDGEDEDAVSTPMMVVDGTPFTISVPVNTTVSGTKYLYGWIDFNGDGVFNGNEAVVVSGSVTAGTPSHFVLTWNNTFAPSVLAEGKVYARLRLSALSLSNSNSGNATLIDTRSYGGSNASGEVEDYQFDVIAEGYDYGDAPAEYARNREGATSIYPRQVLSSVLRLGATIDTEPSAHTVPMGADNNGVNGDGLDEDGITTLLPIYKGIAYSTDVSVFNNSGSAKTLYGWIDLNNNGYFEATEMASVSIPNSPVQQTAKLSWTNTLTNNIPTGTNQLYMRLRISGQALADYTVGGALGLLLDERSIGDGLISGTYSTSAIGEVEDYRLTVSTEYDYGDTPDSYDTSRNNIVAPARQAVSNRLYIGNTPPDYEAAKHTSLDALGDDISGQDDEDGVEITPIYGNGGYGYTARVQVTNNTGASKTLYGWIDFNNNGRYESSEIATINVANATNNGYVTLAWTNAQSVVSGNPTQLYMRLRLSEGTLTDFTTGTPGLLVDERALADGINTGEYAATPVIYNGEIEDHRIPITTQFDFGDAPAVYEKNSIGTSVPARHRHTPDLLMGDTVDIESDPNSVAFGSDNNGVNGDGLDEDGIVTPLPILLSGTDYGVGIKVKNNLTTAATLHAWLDLDANGRFTSNEHISVAIPANSGDYATRLVWPIANYTGTTNYTYMRVRITSATLVDNAASTNVDERSIGDGANTGEYGVLINGEVEDYILPAQPTDSSIIPCDNNDDDRLGKMDPLQALFHASIAKLASGDYVVFGNSAHGSGANQMTPIKVESGSNGFDFLGTPLMVTGVSSSTSYHQYMLLSSAGLYVWGQSNGVFSGTGFRQVALPEGIGAAHIQMIDAGRNSSVGSLMLLTKTGEVWTYSNTIGHAIQGNGNVPVPGWHQVMLENNTPLTGMKDIRTSGASAIATDGNNFYTWGANVFLGDGLVASNKNFATKMIVPKGITFPIKQQDINNQVLTSYYVRDNEGKVFVLGANEEGQLGLGNTTTQTKWSMVRFINEEPEAVGNQDDVTKEIGTVKWISANNHDSYGPLFSLITEDKRIYSTGSNDGSKKGVVSPTSAYMLTANTTNSGTQMLKGKMMYVEAGGHISIVVRERSDRYGYVGHTVDGSDGCGGCTNSPIEYDFSNVPSVGPICGNVAFDYGDLDNRYNLGDMASHEIKYSQIDNPLKLGAIAADSEDGPQFTVTGNGNDAMGDDNDELGDDEDAFPAFPSTPLPQKVIGSSYKLEVPLTNNTGEEAYLYGFIDWNNNGFFEHGEAVVQKVTSSASQQIITLTWADDPSVCGVSMRSFVRLRLTTELFADDLSTLEDERSFLAAPNGEVEDYYVDWNAEECFCYKPGATTGGLTLDSNVGISSLNRGAGMQDSDSWPMVRKGAWLVLESKTKGFVPNRVAFEDQDNNAATPDVPVGIPASDFVEGMMVYDTINNCMKIYTSVDDGNTFGWYCISKQACPE</sequence>
<feature type="domain" description="GEVED" evidence="3">
    <location>
        <begin position="1530"/>
        <end position="1632"/>
    </location>
</feature>
<gene>
    <name evidence="4" type="ORF">E4J94_16845</name>
</gene>
<feature type="chain" id="PRO_5021287694" description="GEVED domain-containing protein" evidence="2">
    <location>
        <begin position="32"/>
        <end position="2564"/>
    </location>
</feature>
<dbReference type="SUPFAM" id="SSF50985">
    <property type="entry name" value="RCC1/BLIP-II"/>
    <property type="match status" value="1"/>
</dbReference>
<evidence type="ECO:0000256" key="2">
    <source>
        <dbReference type="SAM" id="SignalP"/>
    </source>
</evidence>
<protein>
    <recommendedName>
        <fullName evidence="3">GEVED domain-containing protein</fullName>
    </recommendedName>
</protein>
<feature type="region of interest" description="Disordered" evidence="1">
    <location>
        <begin position="899"/>
        <end position="924"/>
    </location>
</feature>
<dbReference type="Pfam" id="PF20009">
    <property type="entry name" value="GEVED"/>
    <property type="match status" value="9"/>
</dbReference>
<feature type="signal peptide" evidence="2">
    <location>
        <begin position="1"/>
        <end position="31"/>
    </location>
</feature>
<proteinExistence type="predicted"/>
<evidence type="ECO:0000256" key="1">
    <source>
        <dbReference type="SAM" id="MobiDB-lite"/>
    </source>
</evidence>
<dbReference type="Proteomes" id="UP000297998">
    <property type="component" value="Unassembled WGS sequence"/>
</dbReference>
<reference evidence="4 5" key="1">
    <citation type="submission" date="2019-03" db="EMBL/GenBank/DDBJ databases">
        <title>Empedobacter tilapiae sp. nov., isolated from an intestine of Nile tilapia Oreochromis niloticus.</title>
        <authorList>
            <person name="Kim Y.-O."/>
            <person name="Yoon J.-H."/>
        </authorList>
    </citation>
    <scope>NUCLEOTIDE SEQUENCE [LARGE SCALE GENOMIC DNA]</scope>
    <source>
        <strain evidence="4 5">MRS2</strain>
    </source>
</reference>
<feature type="domain" description="GEVED" evidence="3">
    <location>
        <begin position="745"/>
        <end position="850"/>
    </location>
</feature>